<proteinExistence type="predicted"/>
<dbReference type="EMBL" id="UOFY01000023">
    <property type="protein sequence ID" value="VAX08046.1"/>
    <property type="molecule type" value="Genomic_DNA"/>
</dbReference>
<organism evidence="1">
    <name type="scientific">hydrothermal vent metagenome</name>
    <dbReference type="NCBI Taxonomy" id="652676"/>
    <lineage>
        <taxon>unclassified sequences</taxon>
        <taxon>metagenomes</taxon>
        <taxon>ecological metagenomes</taxon>
    </lineage>
</organism>
<protein>
    <recommendedName>
        <fullName evidence="2">Porin domain-containing protein</fullName>
    </recommendedName>
</protein>
<reference evidence="1" key="1">
    <citation type="submission" date="2018-06" db="EMBL/GenBank/DDBJ databases">
        <authorList>
            <person name="Zhirakovskaya E."/>
        </authorList>
    </citation>
    <scope>NUCLEOTIDE SEQUENCE</scope>
</reference>
<feature type="non-terminal residue" evidence="1">
    <location>
        <position position="144"/>
    </location>
</feature>
<name>A0A3B1APZ8_9ZZZZ</name>
<sequence>MLFKVSALACAMSMAVYGNAWAETEIEKLRTEVDALKTQVESAGEWKTSVTRVHLAGYADVGYTDIKSGTGSFNVGTFSPIFHYQFNENVMLEAELEFKIDEEGKTDVALDYMTIDIFMGDYAALVVGKFLSPLGQFRQNLHPS</sequence>
<dbReference type="AlphaFoldDB" id="A0A3B1APZ8"/>
<evidence type="ECO:0008006" key="2">
    <source>
        <dbReference type="Google" id="ProtNLM"/>
    </source>
</evidence>
<accession>A0A3B1APZ8</accession>
<evidence type="ECO:0000313" key="1">
    <source>
        <dbReference type="EMBL" id="VAX08046.1"/>
    </source>
</evidence>
<gene>
    <name evidence="1" type="ORF">MNBD_GAMMA25-2313</name>
</gene>